<accession>A0A2J7PCU9</accession>
<reference evidence="4 5" key="1">
    <citation type="submission" date="2017-12" db="EMBL/GenBank/DDBJ databases">
        <title>Hemimetabolous genomes reveal molecular basis of termite eusociality.</title>
        <authorList>
            <person name="Harrison M.C."/>
            <person name="Jongepier E."/>
            <person name="Robertson H.M."/>
            <person name="Arning N."/>
            <person name="Bitard-Feildel T."/>
            <person name="Chao H."/>
            <person name="Childers C.P."/>
            <person name="Dinh H."/>
            <person name="Doddapaneni H."/>
            <person name="Dugan S."/>
            <person name="Gowin J."/>
            <person name="Greiner C."/>
            <person name="Han Y."/>
            <person name="Hu H."/>
            <person name="Hughes D.S.T."/>
            <person name="Huylmans A.-K."/>
            <person name="Kemena C."/>
            <person name="Kremer L.P.M."/>
            <person name="Lee S.L."/>
            <person name="Lopez-Ezquerra A."/>
            <person name="Mallet L."/>
            <person name="Monroy-Kuhn J.M."/>
            <person name="Moser A."/>
            <person name="Murali S.C."/>
            <person name="Muzny D.M."/>
            <person name="Otani S."/>
            <person name="Piulachs M.-D."/>
            <person name="Poelchau M."/>
            <person name="Qu J."/>
            <person name="Schaub F."/>
            <person name="Wada-Katsumata A."/>
            <person name="Worley K.C."/>
            <person name="Xie Q."/>
            <person name="Ylla G."/>
            <person name="Poulsen M."/>
            <person name="Gibbs R.A."/>
            <person name="Schal C."/>
            <person name="Richards S."/>
            <person name="Belles X."/>
            <person name="Korb J."/>
            <person name="Bornberg-Bauer E."/>
        </authorList>
    </citation>
    <scope>NUCLEOTIDE SEQUENCE [LARGE SCALE GENOMIC DNA]</scope>
    <source>
        <tissue evidence="4">Whole body</tissue>
    </source>
</reference>
<evidence type="ECO:0000256" key="2">
    <source>
        <dbReference type="SAM" id="MobiDB-lite"/>
    </source>
</evidence>
<dbReference type="InParanoid" id="A0A2J7PCU9"/>
<dbReference type="EMBL" id="NEVH01026403">
    <property type="protein sequence ID" value="PNF14154.1"/>
    <property type="molecule type" value="Genomic_DNA"/>
</dbReference>
<dbReference type="AlphaFoldDB" id="A0A2J7PCU9"/>
<dbReference type="GO" id="GO:0005654">
    <property type="term" value="C:nucleoplasm"/>
    <property type="evidence" value="ECO:0007669"/>
    <property type="project" value="TreeGrafter"/>
</dbReference>
<dbReference type="InterPro" id="IPR034998">
    <property type="entry name" value="ANKLE1"/>
</dbReference>
<comment type="caution">
    <text evidence="4">The sequence shown here is derived from an EMBL/GenBank/DDBJ whole genome shotgun (WGS) entry which is preliminary data.</text>
</comment>
<dbReference type="PROSITE" id="PS50297">
    <property type="entry name" value="ANK_REP_REGION"/>
    <property type="match status" value="1"/>
</dbReference>
<evidence type="ECO:0000256" key="1">
    <source>
        <dbReference type="PROSITE-ProRule" id="PRU00023"/>
    </source>
</evidence>
<dbReference type="Pfam" id="PF03020">
    <property type="entry name" value="LEM"/>
    <property type="match status" value="1"/>
</dbReference>
<dbReference type="PANTHER" id="PTHR46427">
    <property type="entry name" value="ANKYRIN REPEAT AND LEM DOMAIN-CONTAINING PROTEIN 1"/>
    <property type="match status" value="1"/>
</dbReference>
<dbReference type="OrthoDB" id="1601181at2759"/>
<feature type="repeat" description="ANK" evidence="1">
    <location>
        <begin position="89"/>
        <end position="121"/>
    </location>
</feature>
<name>A0A2J7PCU9_9NEOP</name>
<dbReference type="Proteomes" id="UP000235965">
    <property type="component" value="Unassembled WGS sequence"/>
</dbReference>
<keyword evidence="1" id="KW-0040">ANK repeat</keyword>
<feature type="region of interest" description="Disordered" evidence="2">
    <location>
        <begin position="547"/>
        <end position="570"/>
    </location>
</feature>
<dbReference type="GO" id="GO:0000724">
    <property type="term" value="P:double-strand break repair via homologous recombination"/>
    <property type="evidence" value="ECO:0007669"/>
    <property type="project" value="TreeGrafter"/>
</dbReference>
<protein>
    <recommendedName>
        <fullName evidence="3">LEM domain-containing protein</fullName>
    </recommendedName>
</protein>
<dbReference type="InterPro" id="IPR036770">
    <property type="entry name" value="Ankyrin_rpt-contain_sf"/>
</dbReference>
<proteinExistence type="predicted"/>
<dbReference type="CDD" id="cd12934">
    <property type="entry name" value="LEM"/>
    <property type="match status" value="1"/>
</dbReference>
<dbReference type="Gene3D" id="1.10.720.40">
    <property type="match status" value="1"/>
</dbReference>
<dbReference type="GO" id="GO:0005737">
    <property type="term" value="C:cytoplasm"/>
    <property type="evidence" value="ECO:0007669"/>
    <property type="project" value="TreeGrafter"/>
</dbReference>
<evidence type="ECO:0000259" key="3">
    <source>
        <dbReference type="PROSITE" id="PS50954"/>
    </source>
</evidence>
<evidence type="ECO:0000313" key="5">
    <source>
        <dbReference type="Proteomes" id="UP000235965"/>
    </source>
</evidence>
<keyword evidence="5" id="KW-1185">Reference proteome</keyword>
<dbReference type="SUPFAM" id="SSF48403">
    <property type="entry name" value="Ankyrin repeat"/>
    <property type="match status" value="1"/>
</dbReference>
<dbReference type="SMART" id="SM00248">
    <property type="entry name" value="ANK"/>
    <property type="match status" value="3"/>
</dbReference>
<dbReference type="EMBL" id="NEVH01026403">
    <property type="protein sequence ID" value="PNF14152.1"/>
    <property type="molecule type" value="Genomic_DNA"/>
</dbReference>
<dbReference type="PROSITE" id="PS50088">
    <property type="entry name" value="ANK_REPEAT"/>
    <property type="match status" value="2"/>
</dbReference>
<organism evidence="4 5">
    <name type="scientific">Cryptotermes secundus</name>
    <dbReference type="NCBI Taxonomy" id="105785"/>
    <lineage>
        <taxon>Eukaryota</taxon>
        <taxon>Metazoa</taxon>
        <taxon>Ecdysozoa</taxon>
        <taxon>Arthropoda</taxon>
        <taxon>Hexapoda</taxon>
        <taxon>Insecta</taxon>
        <taxon>Pterygota</taxon>
        <taxon>Neoptera</taxon>
        <taxon>Polyneoptera</taxon>
        <taxon>Dictyoptera</taxon>
        <taxon>Blattodea</taxon>
        <taxon>Blattoidea</taxon>
        <taxon>Termitoidae</taxon>
        <taxon>Kalotermitidae</taxon>
        <taxon>Cryptotermitinae</taxon>
        <taxon>Cryptotermes</taxon>
    </lineage>
</organism>
<dbReference type="GO" id="GO:0000712">
    <property type="term" value="P:resolution of meiotic recombination intermediates"/>
    <property type="evidence" value="ECO:0007669"/>
    <property type="project" value="TreeGrafter"/>
</dbReference>
<dbReference type="SMART" id="SM00540">
    <property type="entry name" value="LEM"/>
    <property type="match status" value="1"/>
</dbReference>
<dbReference type="CDD" id="cd10454">
    <property type="entry name" value="GIY-YIG_COG3680_Meta"/>
    <property type="match status" value="1"/>
</dbReference>
<feature type="repeat" description="ANK" evidence="1">
    <location>
        <begin position="52"/>
        <end position="88"/>
    </location>
</feature>
<dbReference type="Pfam" id="PF12796">
    <property type="entry name" value="Ank_2"/>
    <property type="match status" value="1"/>
</dbReference>
<evidence type="ECO:0000313" key="4">
    <source>
        <dbReference type="EMBL" id="PNF14154.1"/>
    </source>
</evidence>
<dbReference type="Pfam" id="PF22945">
    <property type="entry name" value="LEM-3_GIY-YIG"/>
    <property type="match status" value="1"/>
</dbReference>
<dbReference type="GO" id="GO:0004520">
    <property type="term" value="F:DNA endonuclease activity"/>
    <property type="evidence" value="ECO:0007669"/>
    <property type="project" value="TreeGrafter"/>
</dbReference>
<dbReference type="SUPFAM" id="SSF63451">
    <property type="entry name" value="LEM domain"/>
    <property type="match status" value="1"/>
</dbReference>
<dbReference type="Gene3D" id="1.25.40.20">
    <property type="entry name" value="Ankyrin repeat-containing domain"/>
    <property type="match status" value="1"/>
</dbReference>
<dbReference type="InterPro" id="IPR011015">
    <property type="entry name" value="LEM/LEM-like_dom_sf"/>
</dbReference>
<sequence length="902" mass="101242">MTDVCGSPKTFCAKEVFLASALFDGLEDCSISHLKAILEKTDANPNVILPNQGISPFHLAVGNESEDFALEVTRLFLQYGGNPNVRSVERQTPVHIAAAWGRVHIFCLLLLNGGDPWIHDCDGNNAFHYAYKEHHWDIVKILQRFWHTDSCKKGDPSEEKYALTFEKVFVYGSSVAYEYRMDPQSAACPLQTVSVNTQTCTSSGDFSELAKDGHNHQESCGQCIRQTSVIKDSCYDVSTQACRKCSLSDIAVNGCAENRSCRTIVNQKSVTEEELNADDIAVQNQMHLVTHVSIGDTLKKKRDWVNSYNSFDTDFKAKFPKELKFNSSCTAEQILCNSEYSTSAAECVQKCVSGHPLERIVDGSLNIRNKNRHLPLKCEEEFKVENQDGFRVVVDTAEDDVLPAKTNIKVDCKFNISKCTTDVTPLASELPAIESGVVRLDNNCKICRCCGSAYCKGSRASAPESDSEIKCDVTTESRCEFDRLSMYGVLSPELVSEEDWIASQSCFLLSESTDYVTCDETYPAVKMTDVGVSSVFQKEGQEAICLESNTSNPSGETHPSTSSVPASDSGDSFVSLSEEYKYSDEEWGVVLLERRFPVPTVSISELQSEESKLTNPPQSSSKLQDVICSAGDFTESDVSVPSSLDYDTDVLRGKLKENGYIPGPIIATTKRLYIRKLLRIQRKPVRPPTEAKVYSPELQRTIHHFNWKKWFLDCQKLENEAMQQFLQPEPLWHWRGGILKSSFTYLLLDPRVTNNLPCRVGSLSEPHTWSTFLSSIFYIGKGKRSRPYSHLYQAFAVWKKKTVVKTDKKVQFILDIWKAGMGVVCLHVFQNVIPAEAYTREASMIDAIDIRNLENARRGDYYGVAATWTSHHKRMLGTYLLYRAMCIFILEGERQLRPGDIG</sequence>
<dbReference type="STRING" id="105785.A0A2J7PCU9"/>
<dbReference type="FunCoup" id="A0A2J7PCU9">
    <property type="interactions" value="491"/>
</dbReference>
<dbReference type="PANTHER" id="PTHR46427:SF1">
    <property type="entry name" value="ANKYRIN REPEAT AND LEM DOMAIN-CONTAINING PROTEIN 1"/>
    <property type="match status" value="1"/>
</dbReference>
<feature type="domain" description="LEM" evidence="3">
    <location>
        <begin position="640"/>
        <end position="684"/>
    </location>
</feature>
<gene>
    <name evidence="4" type="ORF">B7P43_G13481</name>
</gene>
<dbReference type="PROSITE" id="PS50954">
    <property type="entry name" value="LEM"/>
    <property type="match status" value="1"/>
</dbReference>
<dbReference type="InterPro" id="IPR003887">
    <property type="entry name" value="LEM_dom"/>
</dbReference>
<dbReference type="InterPro" id="IPR002110">
    <property type="entry name" value="Ankyrin_rpt"/>
</dbReference>